<dbReference type="Gene3D" id="3.20.20.210">
    <property type="match status" value="1"/>
</dbReference>
<protein>
    <submittedName>
        <fullName evidence="2">5-methyltetrahydropteroyltriglutamate--homocysteine methyltransferase</fullName>
    </submittedName>
</protein>
<dbReference type="GO" id="GO:0032259">
    <property type="term" value="P:methylation"/>
    <property type="evidence" value="ECO:0007669"/>
    <property type="project" value="UniProtKB-KW"/>
</dbReference>
<dbReference type="SUPFAM" id="SSF51726">
    <property type="entry name" value="UROD/MetE-like"/>
    <property type="match status" value="1"/>
</dbReference>
<dbReference type="Proteomes" id="UP000193834">
    <property type="component" value="Unassembled WGS sequence"/>
</dbReference>
<sequence>MSQQQAVSKRTTPPFRADQVGSFLRPQALKEAREQHQQGKITKEELRKIEDREIKLLVEKQKEIGLQAVTDGEFRRTWWHLDFIEVLEGIRVYEFEVKGLFNGAMKKAKGYTVASKLAFPKDHPFLEDFKYLKSIAGEHAAKLTIPGPNMIFHSGVIASQAYLDKPAYPTLTDVAQDIVQVYQDAIQAFYDAGCRYLQLDDTSWGALFSDDFRDKLRHNGFDPDEMTKTFADITVEALKHKPSDMVVTLHICRGNFKSSWLYQGGYEPIAEQLFSRVNVDGFFLEFDSDRAGDFKPLRHIKDQQVVLGLITTKTGVMEDKEAIKKRVQEAAEMVDIHQLCISPQCGFASTEEGNTIAEQEQWNKLGLVVELAQEIWTS</sequence>
<dbReference type="STRING" id="1852522.SAMN06295960_0203"/>
<dbReference type="GO" id="GO:0003871">
    <property type="term" value="F:5-methyltetrahydropteroyltriglutamate-homocysteine S-methyltransferase activity"/>
    <property type="evidence" value="ECO:0007669"/>
    <property type="project" value="InterPro"/>
</dbReference>
<dbReference type="RefSeq" id="WP_085492500.1">
    <property type="nucleotide sequence ID" value="NZ_FXAZ01000001.1"/>
</dbReference>
<keyword evidence="2" id="KW-0808">Transferase</keyword>
<evidence type="ECO:0000313" key="3">
    <source>
        <dbReference type="Proteomes" id="UP000193834"/>
    </source>
</evidence>
<proteinExistence type="predicted"/>
<dbReference type="GO" id="GO:0008270">
    <property type="term" value="F:zinc ion binding"/>
    <property type="evidence" value="ECO:0007669"/>
    <property type="project" value="InterPro"/>
</dbReference>
<organism evidence="2 3">
    <name type="scientific">Paenibacillus aquistagni</name>
    <dbReference type="NCBI Taxonomy" id="1852522"/>
    <lineage>
        <taxon>Bacteria</taxon>
        <taxon>Bacillati</taxon>
        <taxon>Bacillota</taxon>
        <taxon>Bacilli</taxon>
        <taxon>Bacillales</taxon>
        <taxon>Paenibacillaceae</taxon>
        <taxon>Paenibacillus</taxon>
    </lineage>
</organism>
<dbReference type="InterPro" id="IPR002629">
    <property type="entry name" value="Met_Synth_C/arc"/>
</dbReference>
<reference evidence="2 3" key="1">
    <citation type="submission" date="2017-04" db="EMBL/GenBank/DDBJ databases">
        <authorList>
            <person name="Afonso C.L."/>
            <person name="Miller P.J."/>
            <person name="Scott M.A."/>
            <person name="Spackman E."/>
            <person name="Goraichik I."/>
            <person name="Dimitrov K.M."/>
            <person name="Suarez D.L."/>
            <person name="Swayne D.E."/>
        </authorList>
    </citation>
    <scope>NUCLEOTIDE SEQUENCE [LARGE SCALE GENOMIC DNA]</scope>
    <source>
        <strain evidence="2 3">11</strain>
    </source>
</reference>
<dbReference type="AlphaFoldDB" id="A0A1X7I7X2"/>
<dbReference type="OrthoDB" id="6430685at2"/>
<keyword evidence="2" id="KW-0489">Methyltransferase</keyword>
<dbReference type="GO" id="GO:0009086">
    <property type="term" value="P:methionine biosynthetic process"/>
    <property type="evidence" value="ECO:0007669"/>
    <property type="project" value="InterPro"/>
</dbReference>
<keyword evidence="3" id="KW-1185">Reference proteome</keyword>
<feature type="domain" description="Cobalamin-independent methionine synthase MetE C-terminal/archaeal" evidence="1">
    <location>
        <begin position="19"/>
        <end position="357"/>
    </location>
</feature>
<evidence type="ECO:0000313" key="2">
    <source>
        <dbReference type="EMBL" id="SMG10633.1"/>
    </source>
</evidence>
<gene>
    <name evidence="2" type="ORF">SAMN06295960_0203</name>
</gene>
<dbReference type="Pfam" id="PF01717">
    <property type="entry name" value="Meth_synt_2"/>
    <property type="match status" value="1"/>
</dbReference>
<name>A0A1X7I7X2_9BACL</name>
<dbReference type="PANTHER" id="PTHR43844:SF1">
    <property type="entry name" value="METHIONINE SYNTHASE"/>
    <property type="match status" value="1"/>
</dbReference>
<evidence type="ECO:0000259" key="1">
    <source>
        <dbReference type="Pfam" id="PF01717"/>
    </source>
</evidence>
<dbReference type="CDD" id="cd03311">
    <property type="entry name" value="CIMS_C_terminal_like"/>
    <property type="match status" value="1"/>
</dbReference>
<dbReference type="InterPro" id="IPR038071">
    <property type="entry name" value="UROD/MetE-like_sf"/>
</dbReference>
<accession>A0A1X7I7X2</accession>
<dbReference type="PANTHER" id="PTHR43844">
    <property type="entry name" value="METHIONINE SYNTHASE"/>
    <property type="match status" value="1"/>
</dbReference>
<dbReference type="NCBIfam" id="NF005085">
    <property type="entry name" value="PRK06520.1"/>
    <property type="match status" value="1"/>
</dbReference>
<dbReference type="EMBL" id="FXAZ01000001">
    <property type="protein sequence ID" value="SMG10633.1"/>
    <property type="molecule type" value="Genomic_DNA"/>
</dbReference>